<dbReference type="RefSeq" id="WP_021011991.1">
    <property type="nucleotide sequence ID" value="NC_022198.1"/>
</dbReference>
<dbReference type="Proteomes" id="UP000016943">
    <property type="component" value="Chromosome"/>
</dbReference>
<keyword evidence="2" id="KW-0732">Signal</keyword>
<evidence type="ECO:0000256" key="1">
    <source>
        <dbReference type="SAM" id="MobiDB-lite"/>
    </source>
</evidence>
<dbReference type="OrthoDB" id="4427143at2"/>
<feature type="signal peptide" evidence="2">
    <location>
        <begin position="1"/>
        <end position="32"/>
    </location>
</feature>
<evidence type="ECO:0008006" key="5">
    <source>
        <dbReference type="Google" id="ProtNLM"/>
    </source>
</evidence>
<dbReference type="AlphaFoldDB" id="U3GVR3"/>
<feature type="chain" id="PRO_5004641867" description="Thiamine biosynthesis protein" evidence="2">
    <location>
        <begin position="33"/>
        <end position="189"/>
    </location>
</feature>
<dbReference type="PATRIC" id="fig|1348662.3.peg.1461"/>
<dbReference type="Gene3D" id="2.60.40.230">
    <property type="entry name" value="Neocarzinostatin-like"/>
    <property type="match status" value="1"/>
</dbReference>
<gene>
    <name evidence="3" type="ORF">CARG_07400</name>
</gene>
<feature type="compositionally biased region" description="Low complexity" evidence="1">
    <location>
        <begin position="49"/>
        <end position="65"/>
    </location>
</feature>
<protein>
    <recommendedName>
        <fullName evidence="5">Thiamine biosynthesis protein</fullName>
    </recommendedName>
</protein>
<dbReference type="InterPro" id="IPR027273">
    <property type="entry name" value="Neocarzinostatin-like"/>
</dbReference>
<dbReference type="KEGG" id="caz:CARG_07400"/>
<evidence type="ECO:0000313" key="4">
    <source>
        <dbReference type="Proteomes" id="UP000016943"/>
    </source>
</evidence>
<dbReference type="STRING" id="1348662.CARG_07400"/>
<dbReference type="EMBL" id="CP006365">
    <property type="protein sequence ID" value="AGU15600.1"/>
    <property type="molecule type" value="Genomic_DNA"/>
</dbReference>
<keyword evidence="4" id="KW-1185">Reference proteome</keyword>
<evidence type="ECO:0000313" key="3">
    <source>
        <dbReference type="EMBL" id="AGU15600.1"/>
    </source>
</evidence>
<reference evidence="3 4" key="1">
    <citation type="journal article" date="2013" name="Genome Announc.">
        <title>Whole-Genome Sequence of the Clinical Strain Corynebacterium argentoratense DSM 44202, Isolated from a Human Throat Specimen.</title>
        <authorList>
            <person name="Bomholt C."/>
            <person name="Glaub A."/>
            <person name="Gravermann K."/>
            <person name="Albersmeier A."/>
            <person name="Brinkrolf K."/>
            <person name="Ruckert C."/>
            <person name="Tauch A."/>
        </authorList>
    </citation>
    <scope>NUCLEOTIDE SEQUENCE [LARGE SCALE GENOMIC DNA]</scope>
    <source>
        <strain evidence="3">DSM 44202</strain>
    </source>
</reference>
<dbReference type="GeneID" id="78250234"/>
<accession>U3GVR3</accession>
<feature type="region of interest" description="Disordered" evidence="1">
    <location>
        <begin position="36"/>
        <end position="72"/>
    </location>
</feature>
<name>U3GVR3_9CORY</name>
<sequence>MNIRRHQAHHSRSIRRATITAIAGVAALSALAACSPTEEEPSVQETKITNTTPAPKSTAAASPKPGESKVTIDANPTEDLKAGDDITIELSGLDPAHGYYAAICSPVKVPGNPVPICSGGQGDATAQAWIKTDGGTAPINEDGTATTTIVATPTGTDINCLEQDCVLKIFGDHSEGFVDVVDLPVTFAK</sequence>
<dbReference type="eggNOG" id="ENOG5031J0M">
    <property type="taxonomic scope" value="Bacteria"/>
</dbReference>
<dbReference type="HOGENOM" id="CLU_121345_0_0_11"/>
<proteinExistence type="predicted"/>
<evidence type="ECO:0000256" key="2">
    <source>
        <dbReference type="SAM" id="SignalP"/>
    </source>
</evidence>
<dbReference type="PROSITE" id="PS51257">
    <property type="entry name" value="PROKAR_LIPOPROTEIN"/>
    <property type="match status" value="1"/>
</dbReference>
<dbReference type="SUPFAM" id="SSF49319">
    <property type="entry name" value="Actinoxanthin-like"/>
    <property type="match status" value="1"/>
</dbReference>
<organism evidence="3 4">
    <name type="scientific">Corynebacterium argentoratense DSM 44202</name>
    <dbReference type="NCBI Taxonomy" id="1348662"/>
    <lineage>
        <taxon>Bacteria</taxon>
        <taxon>Bacillati</taxon>
        <taxon>Actinomycetota</taxon>
        <taxon>Actinomycetes</taxon>
        <taxon>Mycobacteriales</taxon>
        <taxon>Corynebacteriaceae</taxon>
        <taxon>Corynebacterium</taxon>
    </lineage>
</organism>